<dbReference type="Gene3D" id="3.40.50.80">
    <property type="entry name" value="Nucleotide-binding domain of ferredoxin-NADP reductase (FNR) module"/>
    <property type="match status" value="1"/>
</dbReference>
<dbReference type="PANTHER" id="PTHR43513:SF1">
    <property type="entry name" value="ANAEROBIC SULFITE REDUCTASE SUBUNIT B"/>
    <property type="match status" value="1"/>
</dbReference>
<keyword evidence="4" id="KW-1185">Reference proteome</keyword>
<dbReference type="RefSeq" id="WP_126602674.1">
    <property type="nucleotide sequence ID" value="NZ_BIFQ01000002.1"/>
</dbReference>
<dbReference type="Pfam" id="PF10418">
    <property type="entry name" value="DHODB_Fe-S_bind"/>
    <property type="match status" value="1"/>
</dbReference>
<evidence type="ECO:0000259" key="2">
    <source>
        <dbReference type="PROSITE" id="PS51384"/>
    </source>
</evidence>
<gene>
    <name evidence="3" type="primary">hydG-2</name>
    <name evidence="3" type="ORF">KDAU_71940</name>
</gene>
<proteinExistence type="predicted"/>
<dbReference type="GO" id="GO:0006221">
    <property type="term" value="P:pyrimidine nucleotide biosynthetic process"/>
    <property type="evidence" value="ECO:0007669"/>
    <property type="project" value="InterPro"/>
</dbReference>
<dbReference type="GO" id="GO:0016491">
    <property type="term" value="F:oxidoreductase activity"/>
    <property type="evidence" value="ECO:0007669"/>
    <property type="project" value="InterPro"/>
</dbReference>
<feature type="binding site" evidence="1">
    <location>
        <position position="251"/>
    </location>
    <ligand>
        <name>[2Fe-2S] cluster</name>
        <dbReference type="ChEBI" id="CHEBI:190135"/>
    </ligand>
</feature>
<evidence type="ECO:0000256" key="1">
    <source>
        <dbReference type="PIRSR" id="PIRSR006816-2"/>
    </source>
</evidence>
<keyword evidence="1" id="KW-0408">Iron</keyword>
<dbReference type="PANTHER" id="PTHR43513">
    <property type="entry name" value="DIHYDROOROTATE DEHYDROGENASE B (NAD(+)), ELECTRON TRANSFER SUBUNIT"/>
    <property type="match status" value="1"/>
</dbReference>
<feature type="binding site" evidence="1">
    <location>
        <position position="254"/>
    </location>
    <ligand>
        <name>[2Fe-2S] cluster</name>
        <dbReference type="ChEBI" id="CHEBI:190135"/>
    </ligand>
</feature>
<feature type="domain" description="FAD-binding FR-type" evidence="2">
    <location>
        <begin position="12"/>
        <end position="110"/>
    </location>
</feature>
<organism evidence="3 4">
    <name type="scientific">Dictyobacter aurantiacus</name>
    <dbReference type="NCBI Taxonomy" id="1936993"/>
    <lineage>
        <taxon>Bacteria</taxon>
        <taxon>Bacillati</taxon>
        <taxon>Chloroflexota</taxon>
        <taxon>Ktedonobacteria</taxon>
        <taxon>Ktedonobacterales</taxon>
        <taxon>Dictyobacteraceae</taxon>
        <taxon>Dictyobacter</taxon>
    </lineage>
</organism>
<dbReference type="InterPro" id="IPR050353">
    <property type="entry name" value="PyrK_electron_transfer"/>
</dbReference>
<comment type="caution">
    <text evidence="3">The sequence shown here is derived from an EMBL/GenBank/DDBJ whole genome shotgun (WGS) entry which is preliminary data.</text>
</comment>
<protein>
    <submittedName>
        <fullName evidence="3">Ni/Fe hydrogenase subunit gamma</fullName>
    </submittedName>
</protein>
<feature type="binding site" evidence="1">
    <location>
        <position position="262"/>
    </location>
    <ligand>
        <name>[2Fe-2S] cluster</name>
        <dbReference type="ChEBI" id="CHEBI:190135"/>
    </ligand>
</feature>
<dbReference type="CDD" id="cd06221">
    <property type="entry name" value="sulfite_reductase_like"/>
    <property type="match status" value="1"/>
</dbReference>
<dbReference type="Pfam" id="PF00175">
    <property type="entry name" value="NAD_binding_1"/>
    <property type="match status" value="1"/>
</dbReference>
<accession>A0A401ZSL7</accession>
<dbReference type="SUPFAM" id="SSF52343">
    <property type="entry name" value="Ferredoxin reductase-like, C-terminal NADP-linked domain"/>
    <property type="match status" value="1"/>
</dbReference>
<dbReference type="InterPro" id="IPR017938">
    <property type="entry name" value="Riboflavin_synthase-like_b-brl"/>
</dbReference>
<reference evidence="4" key="1">
    <citation type="submission" date="2018-12" db="EMBL/GenBank/DDBJ databases">
        <title>Tengunoibacter tsumagoiensis gen. nov., sp. nov., Dictyobacter kobayashii sp. nov., D. alpinus sp. nov., and D. joshuensis sp. nov. and description of Dictyobacteraceae fam. nov. within the order Ktedonobacterales isolated from Tengu-no-mugimeshi.</title>
        <authorList>
            <person name="Wang C.M."/>
            <person name="Zheng Y."/>
            <person name="Sakai Y."/>
            <person name="Toyoda A."/>
            <person name="Minakuchi Y."/>
            <person name="Abe K."/>
            <person name="Yokota A."/>
            <person name="Yabe S."/>
        </authorList>
    </citation>
    <scope>NUCLEOTIDE SEQUENCE [LARGE SCALE GENOMIC DNA]</scope>
    <source>
        <strain evidence="4">S-27</strain>
    </source>
</reference>
<comment type="cofactor">
    <cofactor evidence="1">
        <name>[2Fe-2S] cluster</name>
        <dbReference type="ChEBI" id="CHEBI:190135"/>
    </cofactor>
    <text evidence="1">Binds 1 [2Fe-2S] cluster per subunit.</text>
</comment>
<keyword evidence="1" id="KW-0411">Iron-sulfur</keyword>
<dbReference type="PIRSF" id="PIRSF006816">
    <property type="entry name" value="Cyc3_hyd_g"/>
    <property type="match status" value="1"/>
</dbReference>
<dbReference type="GO" id="GO:0051537">
    <property type="term" value="F:2 iron, 2 sulfur cluster binding"/>
    <property type="evidence" value="ECO:0007669"/>
    <property type="project" value="UniProtKB-KW"/>
</dbReference>
<dbReference type="InterPro" id="IPR012165">
    <property type="entry name" value="Cyt_c3_hydrogenase_gsu"/>
</dbReference>
<dbReference type="InterPro" id="IPR039261">
    <property type="entry name" value="FNR_nucleotide-bd"/>
</dbReference>
<keyword evidence="1" id="KW-0001">2Fe-2S</keyword>
<dbReference type="EMBL" id="BIFQ01000002">
    <property type="protein sequence ID" value="GCE09865.1"/>
    <property type="molecule type" value="Genomic_DNA"/>
</dbReference>
<dbReference type="GO" id="GO:0050660">
    <property type="term" value="F:flavin adenine dinucleotide binding"/>
    <property type="evidence" value="ECO:0007669"/>
    <property type="project" value="InterPro"/>
</dbReference>
<evidence type="ECO:0000313" key="3">
    <source>
        <dbReference type="EMBL" id="GCE09865.1"/>
    </source>
</evidence>
<sequence length="282" mass="31890">MILTDKIDPIPMLPRWYRIRRRQDELPNIVTFELEEADNSNRLLFSCGQFNMLYVFGVGEIPISISGDPDHPEQMVHTIRAVGNVSNALCGMQPGAVLGVRGPFGRPWPLDQAEGKDLLLIAGGLGLAPLRSVMHYVSAHRQNFGRVTLLYGARTPEDILYRVDCERWRARLDLDVVVTVDRASERWRGSVGVVPKLIGRAFFEPLNTLAFVCGPEIMMRFVVNELERCGVPCEQIYISMERNMKCAIGHCGHCQYGPTFVCKDGPVLSYIRVRDLLFKREI</sequence>
<keyword evidence="1" id="KW-0479">Metal-binding</keyword>
<dbReference type="PRINTS" id="PR00371">
    <property type="entry name" value="FPNCR"/>
</dbReference>
<dbReference type="InterPro" id="IPR019480">
    <property type="entry name" value="Dihydroorotate_DH_Fe-S-bd"/>
</dbReference>
<feature type="binding site" evidence="1">
    <location>
        <position position="246"/>
    </location>
    <ligand>
        <name>[2Fe-2S] cluster</name>
        <dbReference type="ChEBI" id="CHEBI:190135"/>
    </ligand>
</feature>
<dbReference type="Gene3D" id="2.40.30.10">
    <property type="entry name" value="Translation factors"/>
    <property type="match status" value="1"/>
</dbReference>
<dbReference type="AlphaFoldDB" id="A0A401ZSL7"/>
<dbReference type="SUPFAM" id="SSF63380">
    <property type="entry name" value="Riboflavin synthase domain-like"/>
    <property type="match status" value="1"/>
</dbReference>
<name>A0A401ZSL7_9CHLR</name>
<dbReference type="Proteomes" id="UP000287224">
    <property type="component" value="Unassembled WGS sequence"/>
</dbReference>
<dbReference type="GO" id="GO:0046872">
    <property type="term" value="F:metal ion binding"/>
    <property type="evidence" value="ECO:0007669"/>
    <property type="project" value="UniProtKB-KW"/>
</dbReference>
<dbReference type="OrthoDB" id="9796486at2"/>
<dbReference type="PRINTS" id="PR00406">
    <property type="entry name" value="CYTB5RDTASE"/>
</dbReference>
<dbReference type="InterPro" id="IPR017927">
    <property type="entry name" value="FAD-bd_FR_type"/>
</dbReference>
<dbReference type="InterPro" id="IPR001433">
    <property type="entry name" value="OxRdtase_FAD/NAD-bd"/>
</dbReference>
<evidence type="ECO:0000313" key="4">
    <source>
        <dbReference type="Proteomes" id="UP000287224"/>
    </source>
</evidence>
<dbReference type="InterPro" id="IPR001709">
    <property type="entry name" value="Flavoprot_Pyr_Nucl_cyt_Rdtase"/>
</dbReference>
<dbReference type="PROSITE" id="PS51384">
    <property type="entry name" value="FAD_FR"/>
    <property type="match status" value="1"/>
</dbReference>